<comment type="cofactor">
    <cofactor evidence="9">
        <name>a divalent metal cation</name>
        <dbReference type="ChEBI" id="CHEBI:60240"/>
    </cofactor>
</comment>
<name>A0A830HRQ6_9CHLO</name>
<keyword evidence="4 8" id="KW-0479">Metal-binding</keyword>
<proteinExistence type="inferred from homology"/>
<evidence type="ECO:0000313" key="10">
    <source>
        <dbReference type="EMBL" id="GHP09772.1"/>
    </source>
</evidence>
<evidence type="ECO:0000256" key="8">
    <source>
        <dbReference type="PIRSR" id="PIRSR605493-1"/>
    </source>
</evidence>
<evidence type="ECO:0000313" key="11">
    <source>
        <dbReference type="Proteomes" id="UP000660262"/>
    </source>
</evidence>
<dbReference type="EMBL" id="BNJQ01000026">
    <property type="protein sequence ID" value="GHP09772.1"/>
    <property type="molecule type" value="Genomic_DNA"/>
</dbReference>
<dbReference type="EC" id="4.1.3.17" evidence="9"/>
<feature type="binding site" evidence="8">
    <location>
        <position position="97"/>
    </location>
    <ligand>
        <name>Mg(2+)</name>
        <dbReference type="ChEBI" id="CHEBI:18420"/>
    </ligand>
</feature>
<evidence type="ECO:0000256" key="2">
    <source>
        <dbReference type="ARBA" id="ARBA00008621"/>
    </source>
</evidence>
<comment type="subunit">
    <text evidence="3 9">Homotrimer.</text>
</comment>
<dbReference type="NCBIfam" id="TIGR01935">
    <property type="entry name" value="NOT-MenG"/>
    <property type="match status" value="1"/>
</dbReference>
<dbReference type="NCBIfam" id="NF006875">
    <property type="entry name" value="PRK09372.1"/>
    <property type="match status" value="1"/>
</dbReference>
<gene>
    <name evidence="10" type="ORF">PPROV_000850700</name>
</gene>
<dbReference type="PANTHER" id="PTHR33254">
    <property type="entry name" value="4-HYDROXY-4-METHYL-2-OXOGLUTARATE ALDOLASE 3-RELATED"/>
    <property type="match status" value="1"/>
</dbReference>
<keyword evidence="5 9" id="KW-0456">Lyase</keyword>
<dbReference type="GO" id="GO:0047443">
    <property type="term" value="F:4-hydroxy-4-methyl-2-oxoglutarate aldolase activity"/>
    <property type="evidence" value="ECO:0007669"/>
    <property type="project" value="UniProtKB-EC"/>
</dbReference>
<evidence type="ECO:0000256" key="9">
    <source>
        <dbReference type="RuleBase" id="RU004338"/>
    </source>
</evidence>
<dbReference type="GO" id="GO:0008948">
    <property type="term" value="F:oxaloacetate decarboxylase activity"/>
    <property type="evidence" value="ECO:0007669"/>
    <property type="project" value="UniProtKB-EC"/>
</dbReference>
<dbReference type="AlphaFoldDB" id="A0A830HRQ6"/>
<protein>
    <recommendedName>
        <fullName evidence="9">4-hydroxy-4-methyl-2-oxoglutarate aldolase</fullName>
        <shortName evidence="9">HMG aldolase</shortName>
        <ecNumber evidence="9">4.1.1.112</ecNumber>
        <ecNumber evidence="9">4.1.3.17</ecNumber>
    </recommendedName>
    <alternativeName>
        <fullName evidence="9">Oxaloacetate decarboxylase</fullName>
    </alternativeName>
</protein>
<dbReference type="InterPro" id="IPR005493">
    <property type="entry name" value="RraA/RraA-like"/>
</dbReference>
<dbReference type="GO" id="GO:0046872">
    <property type="term" value="F:metal ion binding"/>
    <property type="evidence" value="ECO:0007669"/>
    <property type="project" value="UniProtKB-KW"/>
</dbReference>
<evidence type="ECO:0000256" key="7">
    <source>
        <dbReference type="ARBA" id="ARBA00047973"/>
    </source>
</evidence>
<comment type="catalytic activity">
    <reaction evidence="1 9">
        <text>4-hydroxy-4-methyl-2-oxoglutarate = 2 pyruvate</text>
        <dbReference type="Rhea" id="RHEA:22748"/>
        <dbReference type="ChEBI" id="CHEBI:15361"/>
        <dbReference type="ChEBI" id="CHEBI:58276"/>
        <dbReference type="EC" id="4.1.3.17"/>
    </reaction>
</comment>
<dbReference type="PANTHER" id="PTHR33254:SF4">
    <property type="entry name" value="4-HYDROXY-4-METHYL-2-OXOGLUTARATE ALDOLASE 3-RELATED"/>
    <property type="match status" value="1"/>
</dbReference>
<dbReference type="Proteomes" id="UP000660262">
    <property type="component" value="Unassembled WGS sequence"/>
</dbReference>
<comment type="function">
    <text evidence="6 9">Catalyzes the aldol cleavage of 4-hydroxy-4-methyl-2-oxoglutarate (HMG) into 2 molecules of pyruvate. Also contains a secondary oxaloacetate (OAA) decarboxylase activity due to the common pyruvate enolate transition state formed following C-C bond cleavage in the retro-aldol and decarboxylation reactions.</text>
</comment>
<dbReference type="CDD" id="cd16841">
    <property type="entry name" value="RraA_family"/>
    <property type="match status" value="1"/>
</dbReference>
<evidence type="ECO:0000256" key="5">
    <source>
        <dbReference type="ARBA" id="ARBA00023239"/>
    </source>
</evidence>
<comment type="similarity">
    <text evidence="2 9">Belongs to the class II aldolase/RraA-like family.</text>
</comment>
<comment type="caution">
    <text evidence="10">The sequence shown here is derived from an EMBL/GenBank/DDBJ whole genome shotgun (WGS) entry which is preliminary data.</text>
</comment>
<feature type="binding site" evidence="8">
    <location>
        <begin position="74"/>
        <end position="77"/>
    </location>
    <ligand>
        <name>substrate</name>
    </ligand>
</feature>
<evidence type="ECO:0000256" key="6">
    <source>
        <dbReference type="ARBA" id="ARBA00025046"/>
    </source>
</evidence>
<comment type="cofactor">
    <cofactor evidence="8">
        <name>Mg(2+)</name>
        <dbReference type="ChEBI" id="CHEBI:18420"/>
    </cofactor>
</comment>
<evidence type="ECO:0000256" key="1">
    <source>
        <dbReference type="ARBA" id="ARBA00001342"/>
    </source>
</evidence>
<dbReference type="SUPFAM" id="SSF89562">
    <property type="entry name" value="RraA-like"/>
    <property type="match status" value="1"/>
</dbReference>
<dbReference type="GO" id="GO:0051252">
    <property type="term" value="P:regulation of RNA metabolic process"/>
    <property type="evidence" value="ECO:0007669"/>
    <property type="project" value="InterPro"/>
</dbReference>
<dbReference type="Pfam" id="PF03737">
    <property type="entry name" value="RraA-like"/>
    <property type="match status" value="1"/>
</dbReference>
<sequence length="158" mass="16800">MPDPVDIIAKSKQVACVAPGFRDYGGRVKFMGTATTIKCFENNPLVRKALTQEDGKGKVLVVDGGGSMRCALLGDMLAAEGASNGWEGVIVDGCVRDSRALKETNIGVKARDTHPLKSSKRDEGERDVDVVVGGVTIKPGYHVYADEDGIVVSATRLH</sequence>
<dbReference type="GO" id="GO:0008428">
    <property type="term" value="F:ribonuclease inhibitor activity"/>
    <property type="evidence" value="ECO:0007669"/>
    <property type="project" value="InterPro"/>
</dbReference>
<organism evidence="10 11">
    <name type="scientific">Pycnococcus provasolii</name>
    <dbReference type="NCBI Taxonomy" id="41880"/>
    <lineage>
        <taxon>Eukaryota</taxon>
        <taxon>Viridiplantae</taxon>
        <taxon>Chlorophyta</taxon>
        <taxon>Pseudoscourfieldiophyceae</taxon>
        <taxon>Pseudoscourfieldiales</taxon>
        <taxon>Pycnococcaceae</taxon>
        <taxon>Pycnococcus</taxon>
    </lineage>
</organism>
<dbReference type="OrthoDB" id="1476984at2759"/>
<accession>A0A830HRQ6</accession>
<dbReference type="InterPro" id="IPR010203">
    <property type="entry name" value="RraA"/>
</dbReference>
<evidence type="ECO:0000256" key="3">
    <source>
        <dbReference type="ARBA" id="ARBA00011233"/>
    </source>
</evidence>
<evidence type="ECO:0000256" key="4">
    <source>
        <dbReference type="ARBA" id="ARBA00022723"/>
    </source>
</evidence>
<reference evidence="10" key="1">
    <citation type="submission" date="2020-10" db="EMBL/GenBank/DDBJ databases">
        <title>Unveiling of a novel bifunctional photoreceptor, Dualchrome1, isolated from a cosmopolitan green alga.</title>
        <authorList>
            <person name="Suzuki S."/>
            <person name="Kawachi M."/>
        </authorList>
    </citation>
    <scope>NUCLEOTIDE SEQUENCE</scope>
    <source>
        <strain evidence="10">NIES 2893</strain>
    </source>
</reference>
<comment type="catalytic activity">
    <reaction evidence="7 9">
        <text>oxaloacetate + H(+) = pyruvate + CO2</text>
        <dbReference type="Rhea" id="RHEA:15641"/>
        <dbReference type="ChEBI" id="CHEBI:15361"/>
        <dbReference type="ChEBI" id="CHEBI:15378"/>
        <dbReference type="ChEBI" id="CHEBI:16452"/>
        <dbReference type="ChEBI" id="CHEBI:16526"/>
        <dbReference type="EC" id="4.1.1.112"/>
    </reaction>
</comment>
<keyword evidence="11" id="KW-1185">Reference proteome</keyword>
<keyword evidence="8" id="KW-0460">Magnesium</keyword>
<feature type="binding site" evidence="8">
    <location>
        <position position="96"/>
    </location>
    <ligand>
        <name>substrate</name>
    </ligand>
</feature>
<dbReference type="EC" id="4.1.1.112" evidence="9"/>
<dbReference type="Gene3D" id="3.50.30.40">
    <property type="entry name" value="Ribonuclease E inhibitor RraA/RraA-like"/>
    <property type="match status" value="1"/>
</dbReference>
<dbReference type="InterPro" id="IPR036704">
    <property type="entry name" value="RraA/RraA-like_sf"/>
</dbReference>